<feature type="compositionally biased region" description="Polar residues" evidence="2">
    <location>
        <begin position="527"/>
        <end position="550"/>
    </location>
</feature>
<feature type="compositionally biased region" description="Low complexity" evidence="2">
    <location>
        <begin position="229"/>
        <end position="239"/>
    </location>
</feature>
<dbReference type="InterPro" id="IPR011990">
    <property type="entry name" value="TPR-like_helical_dom_sf"/>
</dbReference>
<dbReference type="InterPro" id="IPR051726">
    <property type="entry name" value="Chitin_Synth_Reg"/>
</dbReference>
<evidence type="ECO:0000256" key="2">
    <source>
        <dbReference type="SAM" id="MobiDB-lite"/>
    </source>
</evidence>
<accession>A0AAN7TN19</accession>
<dbReference type="Proteomes" id="UP001310890">
    <property type="component" value="Unassembled WGS sequence"/>
</dbReference>
<dbReference type="SUPFAM" id="SSF81901">
    <property type="entry name" value="HCP-like"/>
    <property type="match status" value="2"/>
</dbReference>
<feature type="compositionally biased region" description="Basic and acidic residues" evidence="2">
    <location>
        <begin position="328"/>
        <end position="349"/>
    </location>
</feature>
<dbReference type="InterPro" id="IPR006597">
    <property type="entry name" value="Sel1-like"/>
</dbReference>
<dbReference type="Gene3D" id="1.25.40.10">
    <property type="entry name" value="Tetratricopeptide repeat domain"/>
    <property type="match status" value="2"/>
</dbReference>
<dbReference type="PANTHER" id="PTHR46430">
    <property type="entry name" value="PROTEIN SKT5-RELATED"/>
    <property type="match status" value="1"/>
</dbReference>
<feature type="compositionally biased region" description="Low complexity" evidence="2">
    <location>
        <begin position="104"/>
        <end position="136"/>
    </location>
</feature>
<evidence type="ECO:0000313" key="4">
    <source>
        <dbReference type="Proteomes" id="UP001310890"/>
    </source>
</evidence>
<feature type="compositionally biased region" description="Polar residues" evidence="2">
    <location>
        <begin position="367"/>
        <end position="380"/>
    </location>
</feature>
<feature type="compositionally biased region" description="Polar residues" evidence="2">
    <location>
        <begin position="690"/>
        <end position="699"/>
    </location>
</feature>
<feature type="compositionally biased region" description="Basic and acidic residues" evidence="2">
    <location>
        <begin position="1259"/>
        <end position="1273"/>
    </location>
</feature>
<organism evidence="3 4">
    <name type="scientific">Meristemomyces frigidus</name>
    <dbReference type="NCBI Taxonomy" id="1508187"/>
    <lineage>
        <taxon>Eukaryota</taxon>
        <taxon>Fungi</taxon>
        <taxon>Dikarya</taxon>
        <taxon>Ascomycota</taxon>
        <taxon>Pezizomycotina</taxon>
        <taxon>Dothideomycetes</taxon>
        <taxon>Dothideomycetidae</taxon>
        <taxon>Mycosphaerellales</taxon>
        <taxon>Teratosphaeriaceae</taxon>
        <taxon>Meristemomyces</taxon>
    </lineage>
</organism>
<name>A0AAN7TN19_9PEZI</name>
<evidence type="ECO:0000256" key="1">
    <source>
        <dbReference type="ARBA" id="ARBA00022737"/>
    </source>
</evidence>
<feature type="compositionally biased region" description="Basic and acidic residues" evidence="2">
    <location>
        <begin position="555"/>
        <end position="575"/>
    </location>
</feature>
<feature type="compositionally biased region" description="Basic and acidic residues" evidence="2">
    <location>
        <begin position="610"/>
        <end position="623"/>
    </location>
</feature>
<feature type="compositionally biased region" description="Polar residues" evidence="2">
    <location>
        <begin position="819"/>
        <end position="828"/>
    </location>
</feature>
<feature type="compositionally biased region" description="Low complexity" evidence="2">
    <location>
        <begin position="172"/>
        <end position="185"/>
    </location>
</feature>
<comment type="caution">
    <text evidence="3">The sequence shown here is derived from an EMBL/GenBank/DDBJ whole genome shotgun (WGS) entry which is preliminary data.</text>
</comment>
<feature type="region of interest" description="Disordered" evidence="2">
    <location>
        <begin position="1"/>
        <end position="890"/>
    </location>
</feature>
<feature type="compositionally biased region" description="Basic and acidic residues" evidence="2">
    <location>
        <begin position="266"/>
        <end position="289"/>
    </location>
</feature>
<keyword evidence="1" id="KW-0677">Repeat</keyword>
<reference evidence="3" key="1">
    <citation type="submission" date="2023-08" db="EMBL/GenBank/DDBJ databases">
        <title>Black Yeasts Isolated from many extreme environments.</title>
        <authorList>
            <person name="Coleine C."/>
            <person name="Stajich J.E."/>
            <person name="Selbmann L."/>
        </authorList>
    </citation>
    <scope>NUCLEOTIDE SEQUENCE</scope>
    <source>
        <strain evidence="3">CCFEE 5401</strain>
    </source>
</reference>
<feature type="compositionally biased region" description="Basic and acidic residues" evidence="2">
    <location>
        <begin position="307"/>
        <end position="319"/>
    </location>
</feature>
<protein>
    <submittedName>
        <fullName evidence="3">Uncharacterized protein</fullName>
    </submittedName>
</protein>
<dbReference type="EMBL" id="JAVRRL010000014">
    <property type="protein sequence ID" value="KAK5115032.1"/>
    <property type="molecule type" value="Genomic_DNA"/>
</dbReference>
<dbReference type="SMART" id="SM00671">
    <property type="entry name" value="SEL1"/>
    <property type="match status" value="7"/>
</dbReference>
<dbReference type="AlphaFoldDB" id="A0AAN7TN19"/>
<dbReference type="PANTHER" id="PTHR46430:SF3">
    <property type="entry name" value="ACTIVATOR OF C KINASE PROTEIN 1"/>
    <property type="match status" value="1"/>
</dbReference>
<feature type="compositionally biased region" description="Low complexity" evidence="2">
    <location>
        <begin position="444"/>
        <end position="455"/>
    </location>
</feature>
<feature type="compositionally biased region" description="Polar residues" evidence="2">
    <location>
        <begin position="415"/>
        <end position="433"/>
    </location>
</feature>
<feature type="compositionally biased region" description="Polar residues" evidence="2">
    <location>
        <begin position="776"/>
        <end position="795"/>
    </location>
</feature>
<gene>
    <name evidence="3" type="ORF">LTR62_001729</name>
</gene>
<feature type="compositionally biased region" description="Low complexity" evidence="2">
    <location>
        <begin position="256"/>
        <end position="265"/>
    </location>
</feature>
<feature type="compositionally biased region" description="Low complexity" evidence="2">
    <location>
        <begin position="350"/>
        <end position="366"/>
    </location>
</feature>
<dbReference type="Pfam" id="PF08238">
    <property type="entry name" value="Sel1"/>
    <property type="match status" value="6"/>
</dbReference>
<sequence>MAYNAGDYQPPQRAYYGQSQQQVPSNGRQQQQYQQDYGCEQATYGQGYGQRPQQHYQRDIRQPQSPQYAESNGYGQQAQGYGNGYEGGYSHPNVGGSRDRQRQQHQQQQQYQQQPRQQNYSQQPQQQQYEQPYPQQHDQRYEQPESRSAYPEQERNYDPRYQQRPGRGAPQGNGQQSNGQQSNGQYHSQRPRPPQPEQIQQRQAPVPQPPQAIPLGDARSVQGQVNGYQQPSSQSQTQQRPNGAPAAASQAHRLNTATAPAAAHTNEQKKKTMDEWKAAEKARLHRDMASPEILSQDNAFPTFPAKLKTERLRPSDRSTNESAMSFRSSEERSRSSLESRHCEQMREQEPQPLSSPQQPTSSRQNSYQNEQHGQLASQGRPSMDHKPYSFEPMARIADQQQPRPTEDRRRPSPPSEQQSYGEAQHVLQQQQYNEVPPRQDMRSPPQAQQYPQALPTHEQRRPPYGQEQRIPSADSRQGGRRPVPAIDTTQTIRPQTHGYMHEQPMSPAQVPPRPSTAQAARPMPPHLQSTTNPQSALSYSQTPTGYNGDQLQPPRTDHSKRETLSHVYAEYHDDPAPPIPEPQSAYPRSDHEIDNEMPDFDSGASGQRSMVDKRKTIDKHLTEAPRTVAPPLMSRNSDQSVQTLPDMRHHQQPQQQRDGYREMRNQHHQYNGVGGGPGFDFGVSQPPIPSQYSQDQPYSPTGHYAQQPFPVQLPQPPYANGQPVRRSMDDGRQMESRQMPYRQGPPGGQRFASQDQPPRGAYPPQQRPGPDERTMSSRSVQSIQTVRSEPGQQRVPSAPPLQQGLRQPPGVASNMGHPLSQQRSAPENNQHRRSNPDALPQHPVPVRPGLKQEAARDQPAKPPPVRNYDTSSVSSQPRRPSIEQPEQPVTHQEIEHLRAAVTANPNDNKTALKLAKRLVEASQTLASEGGRADAKTTQRNREKYILEAHKRVKKAATAGYSEAQFYLADAHGQGLLGLEPDTKEAFNLYQAAAKAGHPAAAYRTAVCCEMGPEEGGGTRKDYAKAVQWYRRAAALGDVAAMYKLGIILLKGLLGQQRNIGDSVTWLKRAADGADKINPHALNELGTLYDSSNTDPEIRAKVLADDTYARTLFTSAAQLGLKTAQFRLGQAYEYGSLNLPIDNRASISWYSKAAAQGDHGAELALSGWYLTGAEGILQQSDTEAYLWARKAAQAEPPMGKALFAMGYFSERGIGCPASVEEGRRWYGRAASYKFPKALERLEELKKSGKARPAPGNGKLTRKDQKRDEAECGVM</sequence>
<feature type="compositionally biased region" description="Polar residues" evidence="2">
    <location>
        <begin position="17"/>
        <end position="28"/>
    </location>
</feature>
<proteinExistence type="predicted"/>
<feature type="compositionally biased region" description="Polar residues" evidence="2">
    <location>
        <begin position="634"/>
        <end position="643"/>
    </location>
</feature>
<evidence type="ECO:0000313" key="3">
    <source>
        <dbReference type="EMBL" id="KAK5115032.1"/>
    </source>
</evidence>
<feature type="compositionally biased region" description="Basic and acidic residues" evidence="2">
    <location>
        <begin position="726"/>
        <end position="735"/>
    </location>
</feature>
<feature type="compositionally biased region" description="Polar residues" evidence="2">
    <location>
        <begin position="868"/>
        <end position="878"/>
    </location>
</feature>
<feature type="region of interest" description="Disordered" evidence="2">
    <location>
        <begin position="1244"/>
        <end position="1273"/>
    </location>
</feature>
<feature type="compositionally biased region" description="Low complexity" evidence="2">
    <location>
        <begin position="800"/>
        <end position="810"/>
    </location>
</feature>